<evidence type="ECO:0000256" key="1">
    <source>
        <dbReference type="SAM" id="MobiDB-lite"/>
    </source>
</evidence>
<keyword evidence="3" id="KW-1185">Reference proteome</keyword>
<accession>A0A0B1TNF7</accession>
<dbReference type="EMBL" id="KN549464">
    <property type="protein sequence ID" value="KHJ97372.1"/>
    <property type="molecule type" value="Genomic_DNA"/>
</dbReference>
<proteinExistence type="predicted"/>
<evidence type="ECO:0000313" key="3">
    <source>
        <dbReference type="Proteomes" id="UP000053660"/>
    </source>
</evidence>
<organism evidence="2 3">
    <name type="scientific">Oesophagostomum dentatum</name>
    <name type="common">Nodular worm</name>
    <dbReference type="NCBI Taxonomy" id="61180"/>
    <lineage>
        <taxon>Eukaryota</taxon>
        <taxon>Metazoa</taxon>
        <taxon>Ecdysozoa</taxon>
        <taxon>Nematoda</taxon>
        <taxon>Chromadorea</taxon>
        <taxon>Rhabditida</taxon>
        <taxon>Rhabditina</taxon>
        <taxon>Rhabditomorpha</taxon>
        <taxon>Strongyloidea</taxon>
        <taxon>Strongylidae</taxon>
        <taxon>Oesophagostomum</taxon>
    </lineage>
</organism>
<reference evidence="2 3" key="1">
    <citation type="submission" date="2014-03" db="EMBL/GenBank/DDBJ databases">
        <title>Draft genome of the hookworm Oesophagostomum dentatum.</title>
        <authorList>
            <person name="Mitreva M."/>
        </authorList>
    </citation>
    <scope>NUCLEOTIDE SEQUENCE [LARGE SCALE GENOMIC DNA]</scope>
    <source>
        <strain evidence="2 3">OD-Hann</strain>
    </source>
</reference>
<evidence type="ECO:0000313" key="2">
    <source>
        <dbReference type="EMBL" id="KHJ97372.1"/>
    </source>
</evidence>
<dbReference type="AlphaFoldDB" id="A0A0B1TNF7"/>
<protein>
    <submittedName>
        <fullName evidence="2">Uncharacterized protein</fullName>
    </submittedName>
</protein>
<sequence length="95" mass="10852">MTTIFWSHPSGTRVAFLYPSAASAEEPTERYPAYPAMPCHGNPNSMQQPLVHEQQPAPPHPQQHLCKSNSLPLQYYDCDQYGNQQSMDYDDGYYQ</sequence>
<feature type="region of interest" description="Disordered" evidence="1">
    <location>
        <begin position="27"/>
        <end position="67"/>
    </location>
</feature>
<name>A0A0B1TNF7_OESDE</name>
<gene>
    <name evidence="2" type="ORF">OESDEN_02653</name>
</gene>
<dbReference type="Proteomes" id="UP000053660">
    <property type="component" value="Unassembled WGS sequence"/>
</dbReference>